<reference evidence="2" key="1">
    <citation type="journal article" date="2021" name="Sci. Adv.">
        <title>The American lobster genome reveals insights on longevity, neural, and immune adaptations.</title>
        <authorList>
            <person name="Polinski J.M."/>
            <person name="Zimin A.V."/>
            <person name="Clark K.F."/>
            <person name="Kohn A.B."/>
            <person name="Sadowski N."/>
            <person name="Timp W."/>
            <person name="Ptitsyn A."/>
            <person name="Khanna P."/>
            <person name="Romanova D.Y."/>
            <person name="Williams P."/>
            <person name="Greenwood S.J."/>
            <person name="Moroz L.L."/>
            <person name="Walt D.R."/>
            <person name="Bodnar A.G."/>
        </authorList>
    </citation>
    <scope>NUCLEOTIDE SEQUENCE</scope>
    <source>
        <strain evidence="2">GMGI-L3</strain>
    </source>
</reference>
<organism evidence="2 3">
    <name type="scientific">Homarus americanus</name>
    <name type="common">American lobster</name>
    <dbReference type="NCBI Taxonomy" id="6706"/>
    <lineage>
        <taxon>Eukaryota</taxon>
        <taxon>Metazoa</taxon>
        <taxon>Ecdysozoa</taxon>
        <taxon>Arthropoda</taxon>
        <taxon>Crustacea</taxon>
        <taxon>Multicrustacea</taxon>
        <taxon>Malacostraca</taxon>
        <taxon>Eumalacostraca</taxon>
        <taxon>Eucarida</taxon>
        <taxon>Decapoda</taxon>
        <taxon>Pleocyemata</taxon>
        <taxon>Astacidea</taxon>
        <taxon>Nephropoidea</taxon>
        <taxon>Nephropidae</taxon>
        <taxon>Homarus</taxon>
    </lineage>
</organism>
<dbReference type="AlphaFoldDB" id="A0A8J5K513"/>
<gene>
    <name evidence="2" type="primary">Folh1-L2</name>
    <name evidence="2" type="ORF">Hamer_G010429</name>
</gene>
<dbReference type="OrthoDB" id="5841748at2759"/>
<keyword evidence="2" id="KW-0378">Hydrolase</keyword>
<keyword evidence="2" id="KW-0121">Carboxypeptidase</keyword>
<feature type="domain" description="Transferrin receptor-like dimerisation" evidence="1">
    <location>
        <begin position="3"/>
        <end position="89"/>
    </location>
</feature>
<dbReference type="GO" id="GO:0004180">
    <property type="term" value="F:carboxypeptidase activity"/>
    <property type="evidence" value="ECO:0007669"/>
    <property type="project" value="UniProtKB-KW"/>
</dbReference>
<dbReference type="Proteomes" id="UP000747542">
    <property type="component" value="Unassembled WGS sequence"/>
</dbReference>
<comment type="caution">
    <text evidence="2">The sequence shown here is derived from an EMBL/GenBank/DDBJ whole genome shotgun (WGS) entry which is preliminary data.</text>
</comment>
<evidence type="ECO:0000313" key="3">
    <source>
        <dbReference type="Proteomes" id="UP000747542"/>
    </source>
</evidence>
<keyword evidence="3" id="KW-1185">Reference proteome</keyword>
<dbReference type="PANTHER" id="PTHR10404:SF77">
    <property type="entry name" value="GLUTAMATE CARBOXYPEPTIDASE 2 HOMOLOG"/>
    <property type="match status" value="1"/>
</dbReference>
<dbReference type="EMBL" id="JAHLQT010022185">
    <property type="protein sequence ID" value="KAG7166768.1"/>
    <property type="molecule type" value="Genomic_DNA"/>
</dbReference>
<dbReference type="InterPro" id="IPR039373">
    <property type="entry name" value="Peptidase_M28B"/>
</dbReference>
<evidence type="ECO:0000259" key="1">
    <source>
        <dbReference type="Pfam" id="PF04253"/>
    </source>
</evidence>
<evidence type="ECO:0000313" key="2">
    <source>
        <dbReference type="EMBL" id="KAG7166768.1"/>
    </source>
</evidence>
<dbReference type="Pfam" id="PF04253">
    <property type="entry name" value="TFR_dimer"/>
    <property type="match status" value="1"/>
</dbReference>
<dbReference type="PANTHER" id="PTHR10404">
    <property type="entry name" value="N-ACETYLATED-ALPHA-LINKED ACIDIC DIPEPTIDASE"/>
    <property type="match status" value="1"/>
</dbReference>
<protein>
    <submittedName>
        <fullName evidence="2">Glutamate carboxypeptidase 2-like 2</fullName>
    </submittedName>
</protein>
<accession>A0A8J5K513</accession>
<keyword evidence="2" id="KW-0645">Protease</keyword>
<name>A0A8J5K513_HOMAM</name>
<proteinExistence type="predicted"/>
<sequence>MLRAINDQMMKLEQVFILPAGLPGRPQTRHAVFAPSQFDSYAASGFPGISDLLHNLDTLDAEERQQREKQIKRHVSDLTIMMQTATSLFEDFNII</sequence>
<dbReference type="InterPro" id="IPR007365">
    <property type="entry name" value="TFR-like_dimer_dom"/>
</dbReference>